<sequence>MSRRTEPPYRPPNDEVDGLRGMLLFLGFLLTELAVAAVACVIAYRCLSGEMVDMIDALGIGGALAVGCVAIWGLDSLCSRRTGYSPFMLIGGIAEWL</sequence>
<gene>
    <name evidence="2" type="ORF">NS334_01565</name>
</gene>
<dbReference type="Proteomes" id="UP000074310">
    <property type="component" value="Unassembled WGS sequence"/>
</dbReference>
<keyword evidence="1" id="KW-0472">Membrane</keyword>
<dbReference type="EMBL" id="LDTB01000004">
    <property type="protein sequence ID" value="KTT76125.1"/>
    <property type="molecule type" value="Genomic_DNA"/>
</dbReference>
<feature type="transmembrane region" description="Helical" evidence="1">
    <location>
        <begin position="21"/>
        <end position="45"/>
    </location>
</feature>
<name>A0A147I9J4_9SPHN</name>
<keyword evidence="3" id="KW-1185">Reference proteome</keyword>
<evidence type="ECO:0000313" key="3">
    <source>
        <dbReference type="Proteomes" id="UP000074310"/>
    </source>
</evidence>
<dbReference type="AlphaFoldDB" id="A0A147I9J4"/>
<keyword evidence="1" id="KW-0812">Transmembrane</keyword>
<comment type="caution">
    <text evidence="2">The sequence shown here is derived from an EMBL/GenBank/DDBJ whole genome shotgun (WGS) entry which is preliminary data.</text>
</comment>
<organism evidence="2 3">
    <name type="scientific">Sphingomonas endophytica</name>
    <dbReference type="NCBI Taxonomy" id="869719"/>
    <lineage>
        <taxon>Bacteria</taxon>
        <taxon>Pseudomonadati</taxon>
        <taxon>Pseudomonadota</taxon>
        <taxon>Alphaproteobacteria</taxon>
        <taxon>Sphingomonadales</taxon>
        <taxon>Sphingomonadaceae</taxon>
        <taxon>Sphingomonas</taxon>
    </lineage>
</organism>
<protein>
    <submittedName>
        <fullName evidence="2">Uncharacterized protein</fullName>
    </submittedName>
</protein>
<keyword evidence="1" id="KW-1133">Transmembrane helix</keyword>
<accession>A0A147I9J4</accession>
<evidence type="ECO:0000313" key="2">
    <source>
        <dbReference type="EMBL" id="KTT76125.1"/>
    </source>
</evidence>
<dbReference type="PATRIC" id="fig|869719.3.peg.1984"/>
<feature type="transmembrane region" description="Helical" evidence="1">
    <location>
        <begin position="57"/>
        <end position="78"/>
    </location>
</feature>
<reference evidence="2 3" key="1">
    <citation type="journal article" date="2016" name="Front. Microbiol.">
        <title>Genomic Resource of Rice Seed Associated Bacteria.</title>
        <authorList>
            <person name="Midha S."/>
            <person name="Bansal K."/>
            <person name="Sharma S."/>
            <person name="Kumar N."/>
            <person name="Patil P.P."/>
            <person name="Chaudhry V."/>
            <person name="Patil P.B."/>
        </authorList>
    </citation>
    <scope>NUCLEOTIDE SEQUENCE [LARGE SCALE GENOMIC DNA]</scope>
    <source>
        <strain evidence="2 3">NS334</strain>
    </source>
</reference>
<proteinExistence type="predicted"/>
<evidence type="ECO:0000256" key="1">
    <source>
        <dbReference type="SAM" id="Phobius"/>
    </source>
</evidence>